<protein>
    <submittedName>
        <fullName evidence="1">Uncharacterized protein</fullName>
    </submittedName>
</protein>
<organism evidence="1 2">
    <name type="scientific">Paxillus involutus ATCC 200175</name>
    <dbReference type="NCBI Taxonomy" id="664439"/>
    <lineage>
        <taxon>Eukaryota</taxon>
        <taxon>Fungi</taxon>
        <taxon>Dikarya</taxon>
        <taxon>Basidiomycota</taxon>
        <taxon>Agaricomycotina</taxon>
        <taxon>Agaricomycetes</taxon>
        <taxon>Agaricomycetidae</taxon>
        <taxon>Boletales</taxon>
        <taxon>Paxilineae</taxon>
        <taxon>Paxillaceae</taxon>
        <taxon>Paxillus</taxon>
    </lineage>
</organism>
<accession>A0A0C9TT25</accession>
<sequence length="60" mass="6841">TSLQKARSFLDVMSKGHPEYGCMISKEKTMTNFDYDSQIMNVTQPGQKCMEFGFRSGDTH</sequence>
<reference evidence="1 2" key="1">
    <citation type="submission" date="2014-06" db="EMBL/GenBank/DDBJ databases">
        <authorList>
            <consortium name="DOE Joint Genome Institute"/>
            <person name="Kuo A."/>
            <person name="Kohler A."/>
            <person name="Nagy L.G."/>
            <person name="Floudas D."/>
            <person name="Copeland A."/>
            <person name="Barry K.W."/>
            <person name="Cichocki N."/>
            <person name="Veneault-Fourrey C."/>
            <person name="LaButti K."/>
            <person name="Lindquist E.A."/>
            <person name="Lipzen A."/>
            <person name="Lundell T."/>
            <person name="Morin E."/>
            <person name="Murat C."/>
            <person name="Sun H."/>
            <person name="Tunlid A."/>
            <person name="Henrissat B."/>
            <person name="Grigoriev I.V."/>
            <person name="Hibbett D.S."/>
            <person name="Martin F."/>
            <person name="Nordberg H.P."/>
            <person name="Cantor M.N."/>
            <person name="Hua S.X."/>
        </authorList>
    </citation>
    <scope>NUCLEOTIDE SEQUENCE [LARGE SCALE GENOMIC DNA]</scope>
    <source>
        <strain evidence="1 2">ATCC 200175</strain>
    </source>
</reference>
<keyword evidence="2" id="KW-1185">Reference proteome</keyword>
<dbReference type="HOGENOM" id="CLU_206235_0_0_1"/>
<evidence type="ECO:0000313" key="2">
    <source>
        <dbReference type="Proteomes" id="UP000053647"/>
    </source>
</evidence>
<dbReference type="Proteomes" id="UP000053647">
    <property type="component" value="Unassembled WGS sequence"/>
</dbReference>
<dbReference type="EMBL" id="KN819352">
    <property type="protein sequence ID" value="KIJ13438.1"/>
    <property type="molecule type" value="Genomic_DNA"/>
</dbReference>
<gene>
    <name evidence="1" type="ORF">PAXINDRAFT_81072</name>
</gene>
<dbReference type="AlphaFoldDB" id="A0A0C9TT25"/>
<feature type="non-terminal residue" evidence="1">
    <location>
        <position position="1"/>
    </location>
</feature>
<proteinExistence type="predicted"/>
<name>A0A0C9TT25_PAXIN</name>
<dbReference type="OrthoDB" id="289721at2759"/>
<evidence type="ECO:0000313" key="1">
    <source>
        <dbReference type="EMBL" id="KIJ13438.1"/>
    </source>
</evidence>
<reference evidence="2" key="2">
    <citation type="submission" date="2015-01" db="EMBL/GenBank/DDBJ databases">
        <title>Evolutionary Origins and Diversification of the Mycorrhizal Mutualists.</title>
        <authorList>
            <consortium name="DOE Joint Genome Institute"/>
            <consortium name="Mycorrhizal Genomics Consortium"/>
            <person name="Kohler A."/>
            <person name="Kuo A."/>
            <person name="Nagy L.G."/>
            <person name="Floudas D."/>
            <person name="Copeland A."/>
            <person name="Barry K.W."/>
            <person name="Cichocki N."/>
            <person name="Veneault-Fourrey C."/>
            <person name="LaButti K."/>
            <person name="Lindquist E.A."/>
            <person name="Lipzen A."/>
            <person name="Lundell T."/>
            <person name="Morin E."/>
            <person name="Murat C."/>
            <person name="Riley R."/>
            <person name="Ohm R."/>
            <person name="Sun H."/>
            <person name="Tunlid A."/>
            <person name="Henrissat B."/>
            <person name="Grigoriev I.V."/>
            <person name="Hibbett D.S."/>
            <person name="Martin F."/>
        </authorList>
    </citation>
    <scope>NUCLEOTIDE SEQUENCE [LARGE SCALE GENOMIC DNA]</scope>
    <source>
        <strain evidence="2">ATCC 200175</strain>
    </source>
</reference>